<gene>
    <name evidence="1" type="ORF">CO661_33690</name>
</gene>
<dbReference type="RefSeq" id="WP_097588214.1">
    <property type="nucleotide sequence ID" value="NZ_NWTC01000078.1"/>
</dbReference>
<evidence type="ECO:0000313" key="1">
    <source>
        <dbReference type="EMBL" id="PDT43704.1"/>
    </source>
</evidence>
<dbReference type="Proteomes" id="UP000220353">
    <property type="component" value="Unassembled WGS sequence"/>
</dbReference>
<comment type="caution">
    <text evidence="1">The sequence shown here is derived from an EMBL/GenBank/DDBJ whole genome shotgun (WGS) entry which is preliminary data.</text>
</comment>
<proteinExistence type="predicted"/>
<organism evidence="1 2">
    <name type="scientific">Rhizobium fredii</name>
    <name type="common">Sinorhizobium fredii</name>
    <dbReference type="NCBI Taxonomy" id="380"/>
    <lineage>
        <taxon>Bacteria</taxon>
        <taxon>Pseudomonadati</taxon>
        <taxon>Pseudomonadota</taxon>
        <taxon>Alphaproteobacteria</taxon>
        <taxon>Hyphomicrobiales</taxon>
        <taxon>Rhizobiaceae</taxon>
        <taxon>Sinorhizobium/Ensifer group</taxon>
        <taxon>Sinorhizobium</taxon>
    </lineage>
</organism>
<accession>A0A2A6LMA1</accession>
<sequence>MQVLRPREAFPELGTVANPSVLYDGKDAYVCYEASPQSGSGNVVLKFRDVIEFRITPMNVEGLKGCRYPVHPWVFNEVIGGEETTEWKVLNPRLWLISFNDVMIEVLFETVSLVIHDAEDGSPYETLMGVLR</sequence>
<dbReference type="EMBL" id="NWTC01000078">
    <property type="protein sequence ID" value="PDT43704.1"/>
    <property type="molecule type" value="Genomic_DNA"/>
</dbReference>
<protein>
    <submittedName>
        <fullName evidence="1">Uncharacterized protein</fullName>
    </submittedName>
</protein>
<name>A0A2A6LMA1_RHIFR</name>
<dbReference type="AlphaFoldDB" id="A0A2A6LMA1"/>
<reference evidence="1 2" key="1">
    <citation type="submission" date="2017-09" db="EMBL/GenBank/DDBJ databases">
        <title>Comparative genomics of rhizobia isolated from Phaseolus vulgaris in China.</title>
        <authorList>
            <person name="Tong W."/>
        </authorList>
    </citation>
    <scope>NUCLEOTIDE SEQUENCE [LARGE SCALE GENOMIC DNA]</scope>
    <source>
        <strain evidence="1 2">PCH1</strain>
    </source>
</reference>
<evidence type="ECO:0000313" key="2">
    <source>
        <dbReference type="Proteomes" id="UP000220353"/>
    </source>
</evidence>